<organism evidence="5">
    <name type="scientific">Ixodes ricinus</name>
    <name type="common">Common tick</name>
    <name type="synonym">Acarus ricinus</name>
    <dbReference type="NCBI Taxonomy" id="34613"/>
    <lineage>
        <taxon>Eukaryota</taxon>
        <taxon>Metazoa</taxon>
        <taxon>Ecdysozoa</taxon>
        <taxon>Arthropoda</taxon>
        <taxon>Chelicerata</taxon>
        <taxon>Arachnida</taxon>
        <taxon>Acari</taxon>
        <taxon>Parasitiformes</taxon>
        <taxon>Ixodida</taxon>
        <taxon>Ixodoidea</taxon>
        <taxon>Ixodidae</taxon>
        <taxon>Ixodinae</taxon>
        <taxon>Ixodes</taxon>
    </lineage>
</organism>
<feature type="chain" id="PRO_5004735773" description="Basic tail protein" evidence="4">
    <location>
        <begin position="22"/>
        <end position="127"/>
    </location>
</feature>
<evidence type="ECO:0008006" key="6">
    <source>
        <dbReference type="Google" id="ProtNLM"/>
    </source>
</evidence>
<dbReference type="InterPro" id="IPR011694">
    <property type="entry name" value="Ixonnexin-like"/>
</dbReference>
<evidence type="ECO:0000256" key="2">
    <source>
        <dbReference type="ARBA" id="ARBA00022525"/>
    </source>
</evidence>
<comment type="subcellular location">
    <subcellularLocation>
        <location evidence="1">Secreted</location>
    </subcellularLocation>
</comment>
<dbReference type="CDD" id="cd23501">
    <property type="entry name" value="TSLPI_Salp14_NTD"/>
    <property type="match status" value="1"/>
</dbReference>
<protein>
    <recommendedName>
        <fullName evidence="6">Basic tail protein</fullName>
    </recommendedName>
</protein>
<dbReference type="Pfam" id="PF07771">
    <property type="entry name" value="TSGP1"/>
    <property type="match status" value="1"/>
</dbReference>
<feature type="region of interest" description="Disordered" evidence="3">
    <location>
        <begin position="82"/>
        <end position="127"/>
    </location>
</feature>
<reference evidence="5" key="1">
    <citation type="journal article" date="2015" name="Sci. Rep.">
        <title>Tissue- and time-dependent transcription in Ixodes ricinus salivary glands and midguts when blood feeding on the vertebrate host.</title>
        <authorList>
            <person name="Kotsyfakis M."/>
            <person name="Schwarz A."/>
            <person name="Erhart J."/>
            <person name="Ribeiro J.M."/>
        </authorList>
    </citation>
    <scope>NUCLEOTIDE SEQUENCE</scope>
    <source>
        <tissue evidence="5">Salivary gland and midgut</tissue>
    </source>
</reference>
<dbReference type="EMBL" id="GANP01012960">
    <property type="protein sequence ID" value="JAB71508.1"/>
    <property type="molecule type" value="mRNA"/>
</dbReference>
<evidence type="ECO:0000313" key="5">
    <source>
        <dbReference type="EMBL" id="JAB71508.1"/>
    </source>
</evidence>
<evidence type="ECO:0000256" key="1">
    <source>
        <dbReference type="ARBA" id="ARBA00004613"/>
    </source>
</evidence>
<dbReference type="AlphaFoldDB" id="V5HDQ9"/>
<evidence type="ECO:0000256" key="3">
    <source>
        <dbReference type="SAM" id="MobiDB-lite"/>
    </source>
</evidence>
<sequence>MGLTGITLVLVSLAFFGSVAADDCRNGTRPTSQNDREGCDFYCWNENTRSYDQYFFTDGVQCFYNNGDRGLCQNGQCHLTTDTGVTTDNDGDTPATTKKPKQKKKKPKKPKKSKGKSQKIIKEGKTY</sequence>
<accession>V5HDQ9</accession>
<evidence type="ECO:0000256" key="4">
    <source>
        <dbReference type="SAM" id="SignalP"/>
    </source>
</evidence>
<name>V5HDQ9_IXORI</name>
<keyword evidence="4" id="KW-0732">Signal</keyword>
<dbReference type="GO" id="GO:0005576">
    <property type="term" value="C:extracellular region"/>
    <property type="evidence" value="ECO:0007669"/>
    <property type="project" value="UniProtKB-SubCell"/>
</dbReference>
<feature type="signal peptide" evidence="4">
    <location>
        <begin position="1"/>
        <end position="21"/>
    </location>
</feature>
<feature type="compositionally biased region" description="Basic residues" evidence="3">
    <location>
        <begin position="98"/>
        <end position="119"/>
    </location>
</feature>
<proteinExistence type="evidence at transcript level"/>
<keyword evidence="2" id="KW-0964">Secreted</keyword>